<feature type="chain" id="PRO_5023881006" evidence="1">
    <location>
        <begin position="17"/>
        <end position="366"/>
    </location>
</feature>
<keyword evidence="5" id="KW-1185">Reference proteome</keyword>
<proteinExistence type="predicted"/>
<feature type="signal peptide" evidence="1">
    <location>
        <begin position="1"/>
        <end position="16"/>
    </location>
</feature>
<dbReference type="Proteomes" id="UP000325933">
    <property type="component" value="Unassembled WGS sequence"/>
</dbReference>
<evidence type="ECO:0000256" key="1">
    <source>
        <dbReference type="SAM" id="SignalP"/>
    </source>
</evidence>
<dbReference type="InterPro" id="IPR047589">
    <property type="entry name" value="DUF11_rpt"/>
</dbReference>
<name>A0A5J5I6X8_9SPHN</name>
<dbReference type="Proteomes" id="UP000326364">
    <property type="component" value="Unassembled WGS sequence"/>
</dbReference>
<dbReference type="NCBIfam" id="TIGR01451">
    <property type="entry name" value="B_ant_repeat"/>
    <property type="match status" value="1"/>
</dbReference>
<evidence type="ECO:0000313" key="3">
    <source>
        <dbReference type="EMBL" id="KAA9031560.1"/>
    </source>
</evidence>
<comment type="caution">
    <text evidence="3">The sequence shown here is derived from an EMBL/GenBank/DDBJ whole genome shotgun (WGS) entry which is preliminary data.</text>
</comment>
<dbReference type="EMBL" id="VYQA01000004">
    <property type="protein sequence ID" value="KAA9031560.1"/>
    <property type="molecule type" value="Genomic_DNA"/>
</dbReference>
<evidence type="ECO:0000313" key="4">
    <source>
        <dbReference type="Proteomes" id="UP000325933"/>
    </source>
</evidence>
<evidence type="ECO:0000313" key="2">
    <source>
        <dbReference type="EMBL" id="KAA9018988.1"/>
    </source>
</evidence>
<sequence length="366" mass="37199">MLLGGAAMVATGTAHAQSGSTATAAGTEVSNTATVTYTVNGASQTTTSNTAKFVVDRKVDFTVITDQTGATQVNLSQQAAVTKFKVTNHTNGIQDFWLDPDQTTLSVGILTGTDDFDISSMKVFVDSNNNGVYDADVDTQTYIDELAPEASVAVFIVGNIPSTVGIHEAQVSLHVIAAAGGASGTKGAILIPTDLSLGNADNVVDIVFADDDSDGLLNLGDVARNGQGRAYASYVIGTQNVALNVTKSALVLSDGVNLVNPKALPGATVQYCLLVHNGTALTGANGVVLTDIVPTNTTYVPGSISVGLPGGTCVLLGTTEDDDADDAAEIDGYTANYNTGTKTVTANVGTVAGLASVAVAFKVTIN</sequence>
<accession>A0A5J5I6X8</accession>
<protein>
    <submittedName>
        <fullName evidence="3">DUF11 domain-containing protein</fullName>
    </submittedName>
</protein>
<evidence type="ECO:0000313" key="5">
    <source>
        <dbReference type="Proteomes" id="UP000326364"/>
    </source>
</evidence>
<organism evidence="3 4">
    <name type="scientific">Sphingobium limneticum</name>
    <dbReference type="NCBI Taxonomy" id="1007511"/>
    <lineage>
        <taxon>Bacteria</taxon>
        <taxon>Pseudomonadati</taxon>
        <taxon>Pseudomonadota</taxon>
        <taxon>Alphaproteobacteria</taxon>
        <taxon>Sphingomonadales</taxon>
        <taxon>Sphingomonadaceae</taxon>
        <taxon>Sphingobium</taxon>
    </lineage>
</organism>
<dbReference type="AlphaFoldDB" id="A0A5J5I6X8"/>
<dbReference type="EMBL" id="VYQB01000004">
    <property type="protein sequence ID" value="KAA9018988.1"/>
    <property type="molecule type" value="Genomic_DNA"/>
</dbReference>
<gene>
    <name evidence="3" type="ORF">F4U95_07735</name>
    <name evidence="2" type="ORF">F4U96_07785</name>
</gene>
<reference evidence="4 5" key="1">
    <citation type="submission" date="2019-09" db="EMBL/GenBank/DDBJ databases">
        <authorList>
            <person name="Feng G."/>
        </authorList>
    </citation>
    <scope>NUCLEOTIDE SEQUENCE [LARGE SCALE GENOMIC DNA]</scope>
    <source>
        <strain evidence="3 4">KACC 19283</strain>
        <strain evidence="2 5">KACC 19284</strain>
    </source>
</reference>
<keyword evidence="1" id="KW-0732">Signal</keyword>